<evidence type="ECO:0000259" key="2">
    <source>
        <dbReference type="Pfam" id="PF01551"/>
    </source>
</evidence>
<evidence type="ECO:0000256" key="1">
    <source>
        <dbReference type="ARBA" id="ARBA00022729"/>
    </source>
</evidence>
<accession>C0C669</accession>
<organism evidence="3 4">
    <name type="scientific">[Clostridium] hylemonae DSM 15053</name>
    <dbReference type="NCBI Taxonomy" id="553973"/>
    <lineage>
        <taxon>Bacteria</taxon>
        <taxon>Bacillati</taxon>
        <taxon>Bacillota</taxon>
        <taxon>Clostridia</taxon>
        <taxon>Lachnospirales</taxon>
        <taxon>Lachnospiraceae</taxon>
    </lineage>
</organism>
<comment type="caution">
    <text evidence="3">The sequence shown here is derived from an EMBL/GenBank/DDBJ whole genome shotgun (WGS) entry which is preliminary data.</text>
</comment>
<dbReference type="AlphaFoldDB" id="C0C669"/>
<keyword evidence="4" id="KW-1185">Reference proteome</keyword>
<dbReference type="STRING" id="553973.CLOHYLEM_07606"/>
<evidence type="ECO:0000313" key="3">
    <source>
        <dbReference type="EMBL" id="EEG72204.1"/>
    </source>
</evidence>
<dbReference type="RefSeq" id="WP_006444952.1">
    <property type="nucleotide sequence ID" value="NZ_CP036524.1"/>
</dbReference>
<dbReference type="PANTHER" id="PTHR21666:SF289">
    <property type="entry name" value="L-ALA--D-GLU ENDOPEPTIDASE"/>
    <property type="match status" value="1"/>
</dbReference>
<dbReference type="InterPro" id="IPR011055">
    <property type="entry name" value="Dup_hybrid_motif"/>
</dbReference>
<dbReference type="Pfam" id="PF01551">
    <property type="entry name" value="Peptidase_M23"/>
    <property type="match status" value="1"/>
</dbReference>
<reference evidence="3" key="1">
    <citation type="submission" date="2009-02" db="EMBL/GenBank/DDBJ databases">
        <authorList>
            <person name="Fulton L."/>
            <person name="Clifton S."/>
            <person name="Fulton B."/>
            <person name="Xu J."/>
            <person name="Minx P."/>
            <person name="Pepin K.H."/>
            <person name="Johnson M."/>
            <person name="Bhonagiri V."/>
            <person name="Nash W.E."/>
            <person name="Mardis E.R."/>
            <person name="Wilson R.K."/>
        </authorList>
    </citation>
    <scope>NUCLEOTIDE SEQUENCE [LARGE SCALE GENOMIC DNA]</scope>
    <source>
        <strain evidence="3">DSM 15053</strain>
    </source>
</reference>
<dbReference type="eggNOG" id="COG0739">
    <property type="taxonomic scope" value="Bacteria"/>
</dbReference>
<dbReference type="PANTHER" id="PTHR21666">
    <property type="entry name" value="PEPTIDASE-RELATED"/>
    <property type="match status" value="1"/>
</dbReference>
<protein>
    <submittedName>
        <fullName evidence="3">Peptidase, M23 family</fullName>
    </submittedName>
</protein>
<keyword evidence="1" id="KW-0732">Signal</keyword>
<dbReference type="InterPro" id="IPR050570">
    <property type="entry name" value="Cell_wall_metabolism_enzyme"/>
</dbReference>
<dbReference type="EMBL" id="ABYI02000042">
    <property type="protein sequence ID" value="EEG72204.1"/>
    <property type="molecule type" value="Genomic_DNA"/>
</dbReference>
<dbReference type="SUPFAM" id="SSF51261">
    <property type="entry name" value="Duplicated hybrid motif"/>
    <property type="match status" value="1"/>
</dbReference>
<feature type="domain" description="M23ase beta-sheet core" evidence="2">
    <location>
        <begin position="186"/>
        <end position="286"/>
    </location>
</feature>
<evidence type="ECO:0000313" key="4">
    <source>
        <dbReference type="Proteomes" id="UP000004893"/>
    </source>
</evidence>
<dbReference type="InterPro" id="IPR016047">
    <property type="entry name" value="M23ase_b-sheet_dom"/>
</dbReference>
<dbReference type="OrthoDB" id="9810477at2"/>
<reference evidence="3" key="2">
    <citation type="submission" date="2013-06" db="EMBL/GenBank/DDBJ databases">
        <title>Draft genome sequence of Clostridium hylemonae (DSM 15053).</title>
        <authorList>
            <person name="Sudarsanam P."/>
            <person name="Ley R."/>
            <person name="Guruge J."/>
            <person name="Turnbaugh P.J."/>
            <person name="Mahowald M."/>
            <person name="Liep D."/>
            <person name="Gordon J."/>
        </authorList>
    </citation>
    <scope>NUCLEOTIDE SEQUENCE</scope>
    <source>
        <strain evidence="3">DSM 15053</strain>
    </source>
</reference>
<sequence>MRKFVISPKGIAAELLLIILAAALLFGRGYAEKTAAVAEKKEEDYIKWVEFNVSCEALDKAYEYDAETYGKEPHLDWIELLAYLGAKYGGDFSGYKDSDMEELAEKLSDGGTDIEALTKDMQYYEYYHEAYEAVLGGMVGTYKIQGEDGKYKDAYGLKAFHPIAKGFPYSDYDDFGVSRTYGYKRNHLGHDMMGQVGTPVVAVESGYVMELGWNQYGGWRIGVSSFDNRRYYYYAHLRQDFPFAGSLKEGAVVQAGDVIGYMGRTGYSTKENVNNIDTYHLHFGLQLVFDESQREGNNEIWVDPYPLVRFLYKNQSETKRDDATKEWQRIYNIKDPAAQQYKKGRKDK</sequence>
<dbReference type="GO" id="GO:0004222">
    <property type="term" value="F:metalloendopeptidase activity"/>
    <property type="evidence" value="ECO:0007669"/>
    <property type="project" value="TreeGrafter"/>
</dbReference>
<dbReference type="HOGENOM" id="CLU_055972_0_0_9"/>
<dbReference type="Gene3D" id="2.70.70.10">
    <property type="entry name" value="Glucose Permease (Domain IIA)"/>
    <property type="match status" value="1"/>
</dbReference>
<dbReference type="CDD" id="cd12797">
    <property type="entry name" value="M23_peptidase"/>
    <property type="match status" value="1"/>
</dbReference>
<name>C0C669_9FIRM</name>
<gene>
    <name evidence="3" type="ORF">CLOHYLEM_07606</name>
</gene>
<proteinExistence type="predicted"/>
<dbReference type="Proteomes" id="UP000004893">
    <property type="component" value="Unassembled WGS sequence"/>
</dbReference>